<evidence type="ECO:0000313" key="3">
    <source>
        <dbReference type="EMBL" id="CAF1362031.1"/>
    </source>
</evidence>
<evidence type="ECO:0000256" key="1">
    <source>
        <dbReference type="SAM" id="MobiDB-lite"/>
    </source>
</evidence>
<reference evidence="3" key="1">
    <citation type="submission" date="2021-02" db="EMBL/GenBank/DDBJ databases">
        <authorList>
            <person name="Nowell W R."/>
        </authorList>
    </citation>
    <scope>NUCLEOTIDE SEQUENCE</scope>
</reference>
<dbReference type="AlphaFoldDB" id="A0A815I801"/>
<evidence type="ECO:0000313" key="5">
    <source>
        <dbReference type="EMBL" id="CAF4241230.1"/>
    </source>
</evidence>
<dbReference type="Proteomes" id="UP000677228">
    <property type="component" value="Unassembled WGS sequence"/>
</dbReference>
<dbReference type="EMBL" id="CAJOBA010004092">
    <property type="protein sequence ID" value="CAF3702670.1"/>
    <property type="molecule type" value="Genomic_DNA"/>
</dbReference>
<dbReference type="EMBL" id="CAJNOQ010015464">
    <property type="protein sequence ID" value="CAF1362031.1"/>
    <property type="molecule type" value="Genomic_DNA"/>
</dbReference>
<organism evidence="3 6">
    <name type="scientific">Didymodactylos carnosus</name>
    <dbReference type="NCBI Taxonomy" id="1234261"/>
    <lineage>
        <taxon>Eukaryota</taxon>
        <taxon>Metazoa</taxon>
        <taxon>Spiralia</taxon>
        <taxon>Gnathifera</taxon>
        <taxon>Rotifera</taxon>
        <taxon>Eurotatoria</taxon>
        <taxon>Bdelloidea</taxon>
        <taxon>Philodinida</taxon>
        <taxon>Philodinidae</taxon>
        <taxon>Didymodactylos</taxon>
    </lineage>
</organism>
<gene>
    <name evidence="3" type="ORF">GPM918_LOCUS31432</name>
    <name evidence="2" type="ORF">OVA965_LOCUS10862</name>
    <name evidence="5" type="ORF">SRO942_LOCUS32076</name>
    <name evidence="4" type="ORF">TMI583_LOCUS10858</name>
</gene>
<dbReference type="EMBL" id="CAJOBC010070577">
    <property type="protein sequence ID" value="CAF4241230.1"/>
    <property type="molecule type" value="Genomic_DNA"/>
</dbReference>
<dbReference type="Proteomes" id="UP000663829">
    <property type="component" value="Unassembled WGS sequence"/>
</dbReference>
<evidence type="ECO:0000313" key="4">
    <source>
        <dbReference type="EMBL" id="CAF3702670.1"/>
    </source>
</evidence>
<name>A0A815I801_9BILA</name>
<dbReference type="EMBL" id="CAJNOK010004090">
    <property type="protein sequence ID" value="CAF0925580.1"/>
    <property type="molecule type" value="Genomic_DNA"/>
</dbReference>
<comment type="caution">
    <text evidence="3">The sequence shown here is derived from an EMBL/GenBank/DDBJ whole genome shotgun (WGS) entry which is preliminary data.</text>
</comment>
<keyword evidence="6" id="KW-1185">Reference proteome</keyword>
<feature type="region of interest" description="Disordered" evidence="1">
    <location>
        <begin position="22"/>
        <end position="41"/>
    </location>
</feature>
<sequence length="163" mass="18655">MSNEALARLPSGDNIKRRIRISRQDKKLPSAPNDPNLSNVPTTLTVASRGDNFFRCDTEPESCDNFHGTFKILADQNRYQNDIKFAHNINKIAALAFIPPSDVLHAYLHPSLDLDDDYQDILNYFEDTYIGRLRPNNTRRQPTFSVDLSFICKKKKKKGISIE</sequence>
<evidence type="ECO:0000313" key="6">
    <source>
        <dbReference type="Proteomes" id="UP000663829"/>
    </source>
</evidence>
<protein>
    <submittedName>
        <fullName evidence="3">Uncharacterized protein</fullName>
    </submittedName>
</protein>
<dbReference type="Proteomes" id="UP000681722">
    <property type="component" value="Unassembled WGS sequence"/>
</dbReference>
<proteinExistence type="predicted"/>
<dbReference type="Proteomes" id="UP000682733">
    <property type="component" value="Unassembled WGS sequence"/>
</dbReference>
<accession>A0A815I801</accession>
<evidence type="ECO:0000313" key="2">
    <source>
        <dbReference type="EMBL" id="CAF0925580.1"/>
    </source>
</evidence>